<evidence type="ECO:0000313" key="2">
    <source>
        <dbReference type="EMBL" id="CAG9705811.1"/>
    </source>
</evidence>
<dbReference type="PANTHER" id="PTHR35191">
    <property type="entry name" value="PROPHAGE SIDE TAIL FIBER PROTEIN HOMOLOG STFQ-RELATED"/>
    <property type="match status" value="1"/>
</dbReference>
<sequence>MAEKFYTIITDIGKAKIANCISQATKVDFVKMKVGDGGGKYYNPIETQTDLINTVWEGDIGHVVVDKENPNWINIEVILPADVGGFMIREYGVFDSENNLLAIAKCAETYKPVAAEGSTKELNMKMILAISNIDSITLKIDPALMYAKKKDLDVISNKVNDIEDKLNKHIDDSLYQEAGGTATAITLSMLTLKNGYSKTFIATANNNGSATTINGKPLYKPGTTTGPNIKEGKAYTVWYNSVSDCFFLQASAEGDATVAQVLAGAIFSTDDDTGLVGAMSNNTGTNKELSLNETWVIPKGYHDGNGRVTQNIPNNGAINANLNCGQSKDIPAGYTNGGRITANSLASQTPANADASTIIAGRNAWVNGNLITGNAMKAKSIVTIETITRNGIGWTAGGTVEITFNTPFDILLVGSYIIVNNGQLQMNYLPVFSDNRIVLSISNDRRTLYMRNTNTSCGWNSTIFLFSINYKE</sequence>
<dbReference type="Proteomes" id="UP000789738">
    <property type="component" value="Unassembled WGS sequence"/>
</dbReference>
<dbReference type="EMBL" id="CAKJVE010000004">
    <property type="protein sequence ID" value="CAG9705811.1"/>
    <property type="molecule type" value="Genomic_DNA"/>
</dbReference>
<evidence type="ECO:0000313" key="3">
    <source>
        <dbReference type="Proteomes" id="UP000789738"/>
    </source>
</evidence>
<proteinExistence type="predicted"/>
<reference evidence="2" key="1">
    <citation type="submission" date="2021-10" db="EMBL/GenBank/DDBJ databases">
        <authorList>
            <person name="Mesa V."/>
        </authorList>
    </citation>
    <scope>NUCLEOTIDE SEQUENCE</scope>
    <source>
        <strain evidence="2">CC3_PB</strain>
    </source>
</reference>
<dbReference type="Pfam" id="PF12571">
    <property type="entry name" value="Phage_tail_fib"/>
    <property type="match status" value="1"/>
</dbReference>
<dbReference type="PANTHER" id="PTHR35191:SF1">
    <property type="entry name" value="PROPHAGE SIDE TAIL FIBER PROTEIN HOMOLOG STFQ-RELATED"/>
    <property type="match status" value="1"/>
</dbReference>
<dbReference type="RefSeq" id="WP_210886521.1">
    <property type="nucleotide sequence ID" value="NZ_CAKJVE010000004.1"/>
</dbReference>
<protein>
    <submittedName>
        <fullName evidence="2">Phage tail fiber protein</fullName>
    </submittedName>
</protein>
<dbReference type="AlphaFoldDB" id="A0AA86JJD2"/>
<comment type="caution">
    <text evidence="2">The sequence shown here is derived from an EMBL/GenBank/DDBJ whole genome shotgun (WGS) entry which is preliminary data.</text>
</comment>
<dbReference type="InterPro" id="IPR051934">
    <property type="entry name" value="Phage_Tail_Fiber_Structural"/>
</dbReference>
<name>A0AA86JJD2_9CLOT</name>
<accession>A0AA86JJD2</accession>
<evidence type="ECO:0000259" key="1">
    <source>
        <dbReference type="Pfam" id="PF12571"/>
    </source>
</evidence>
<organism evidence="2 3">
    <name type="scientific">Clostridium neonatale</name>
    <dbReference type="NCBI Taxonomy" id="137838"/>
    <lineage>
        <taxon>Bacteria</taxon>
        <taxon>Bacillati</taxon>
        <taxon>Bacillota</taxon>
        <taxon>Clostridia</taxon>
        <taxon>Eubacteriales</taxon>
        <taxon>Clostridiaceae</taxon>
        <taxon>Clostridium</taxon>
    </lineage>
</organism>
<gene>
    <name evidence="2" type="ORF">CNEO_42074</name>
</gene>
<dbReference type="InterPro" id="IPR022225">
    <property type="entry name" value="Phage_tail_fibre_N"/>
</dbReference>
<feature type="domain" description="Phage tail fibre protein N-terminal" evidence="1">
    <location>
        <begin position="1"/>
        <end position="149"/>
    </location>
</feature>